<dbReference type="InterPro" id="IPR016181">
    <property type="entry name" value="Acyl_CoA_acyltransferase"/>
</dbReference>
<dbReference type="EMBL" id="JBHTBR010000002">
    <property type="protein sequence ID" value="MFC7291344.1"/>
    <property type="molecule type" value="Genomic_DNA"/>
</dbReference>
<comment type="similarity">
    <text evidence="3">Belongs to the acetyltransferase family. RimJ subfamily.</text>
</comment>
<dbReference type="Proteomes" id="UP001596492">
    <property type="component" value="Unassembled WGS sequence"/>
</dbReference>
<dbReference type="PANTHER" id="PTHR43792:SF8">
    <property type="entry name" value="[RIBOSOMAL PROTEIN US5]-ALANINE N-ACETYLTRANSFERASE"/>
    <property type="match status" value="1"/>
</dbReference>
<evidence type="ECO:0000256" key="2">
    <source>
        <dbReference type="ARBA" id="ARBA00023315"/>
    </source>
</evidence>
<accession>A0ABW2IJN7</accession>
<feature type="domain" description="N-acetyltransferase" evidence="4">
    <location>
        <begin position="27"/>
        <end position="176"/>
    </location>
</feature>
<evidence type="ECO:0000313" key="5">
    <source>
        <dbReference type="EMBL" id="MFC7291344.1"/>
    </source>
</evidence>
<dbReference type="InterPro" id="IPR051531">
    <property type="entry name" value="N-acetyltransferase"/>
</dbReference>
<dbReference type="GO" id="GO:0016746">
    <property type="term" value="F:acyltransferase activity"/>
    <property type="evidence" value="ECO:0007669"/>
    <property type="project" value="UniProtKB-KW"/>
</dbReference>
<dbReference type="Gene3D" id="3.40.630.30">
    <property type="match status" value="1"/>
</dbReference>
<keyword evidence="6" id="KW-1185">Reference proteome</keyword>
<evidence type="ECO:0000313" key="6">
    <source>
        <dbReference type="Proteomes" id="UP001596492"/>
    </source>
</evidence>
<name>A0ABW2IJN7_9PROT</name>
<organism evidence="5 6">
    <name type="scientific">Hirschia litorea</name>
    <dbReference type="NCBI Taxonomy" id="1199156"/>
    <lineage>
        <taxon>Bacteria</taxon>
        <taxon>Pseudomonadati</taxon>
        <taxon>Pseudomonadota</taxon>
        <taxon>Alphaproteobacteria</taxon>
        <taxon>Hyphomonadales</taxon>
        <taxon>Hyphomonadaceae</taxon>
        <taxon>Hirschia</taxon>
    </lineage>
</organism>
<dbReference type="RefSeq" id="WP_382166538.1">
    <property type="nucleotide sequence ID" value="NZ_JBHTBR010000002.1"/>
</dbReference>
<gene>
    <name evidence="5" type="ORF">ACFQS8_06925</name>
</gene>
<comment type="caution">
    <text evidence="5">The sequence shown here is derived from an EMBL/GenBank/DDBJ whole genome shotgun (WGS) entry which is preliminary data.</text>
</comment>
<dbReference type="PROSITE" id="PS51186">
    <property type="entry name" value="GNAT"/>
    <property type="match status" value="1"/>
</dbReference>
<dbReference type="EC" id="2.3.1.-" evidence="5"/>
<keyword evidence="2 5" id="KW-0012">Acyltransferase</keyword>
<dbReference type="Pfam" id="PF13302">
    <property type="entry name" value="Acetyltransf_3"/>
    <property type="match status" value="1"/>
</dbReference>
<proteinExistence type="inferred from homology"/>
<dbReference type="PANTHER" id="PTHR43792">
    <property type="entry name" value="GNAT FAMILY, PUTATIVE (AFU_ORTHOLOGUE AFUA_3G00765)-RELATED-RELATED"/>
    <property type="match status" value="1"/>
</dbReference>
<reference evidence="6" key="1">
    <citation type="journal article" date="2019" name="Int. J. Syst. Evol. Microbiol.">
        <title>The Global Catalogue of Microorganisms (GCM) 10K type strain sequencing project: providing services to taxonomists for standard genome sequencing and annotation.</title>
        <authorList>
            <consortium name="The Broad Institute Genomics Platform"/>
            <consortium name="The Broad Institute Genome Sequencing Center for Infectious Disease"/>
            <person name="Wu L."/>
            <person name="Ma J."/>
        </authorList>
    </citation>
    <scope>NUCLEOTIDE SEQUENCE [LARGE SCALE GENOMIC DNA]</scope>
    <source>
        <strain evidence="6">CCUG 51308</strain>
    </source>
</reference>
<evidence type="ECO:0000259" key="4">
    <source>
        <dbReference type="PROSITE" id="PS51186"/>
    </source>
</evidence>
<dbReference type="SUPFAM" id="SSF55729">
    <property type="entry name" value="Acyl-CoA N-acyltransferases (Nat)"/>
    <property type="match status" value="1"/>
</dbReference>
<evidence type="ECO:0000256" key="3">
    <source>
        <dbReference type="ARBA" id="ARBA00038502"/>
    </source>
</evidence>
<protein>
    <submittedName>
        <fullName evidence="5">GNAT family N-acetyltransferase</fullName>
        <ecNumber evidence="5">2.3.1.-</ecNumber>
    </submittedName>
</protein>
<keyword evidence="1 5" id="KW-0808">Transferase</keyword>
<sequence length="184" mass="21074">MAFDRVRFDIGDRKLIPMEEAPSIGIAEFHVRNRNRFAPYSPLRTEFYYTPAYWDKARSRSKKERKLETALRWVLVDADGVYAQVSLDQVTFGIIQCASLGYVLDEALENQGVMKQCLSCVIKHAFETINLHRVVANHVPENEKSAGLLSRLGFEREGYAKSYLQLNGVWRDHVLNALVNPAQK</sequence>
<evidence type="ECO:0000256" key="1">
    <source>
        <dbReference type="ARBA" id="ARBA00022679"/>
    </source>
</evidence>
<dbReference type="InterPro" id="IPR000182">
    <property type="entry name" value="GNAT_dom"/>
</dbReference>